<dbReference type="SMART" id="SM00214">
    <property type="entry name" value="VWC"/>
    <property type="match status" value="8"/>
</dbReference>
<evidence type="ECO:0000313" key="6">
    <source>
        <dbReference type="EnsemblMetazoa" id="G4179.4:cds"/>
    </source>
</evidence>
<accession>A0A8W8MW34</accession>
<name>A0A8W8MW34_MAGGI</name>
<proteinExistence type="predicted"/>
<comment type="caution">
    <text evidence="2">Lacks conserved residue(s) required for the propagation of feature annotation.</text>
</comment>
<feature type="domain" description="VWFC" evidence="4">
    <location>
        <begin position="558"/>
        <end position="621"/>
    </location>
</feature>
<evidence type="ECO:0000256" key="1">
    <source>
        <dbReference type="ARBA" id="ARBA00022729"/>
    </source>
</evidence>
<dbReference type="PROSITE" id="PS01208">
    <property type="entry name" value="VWFC_1"/>
    <property type="match status" value="1"/>
</dbReference>
<feature type="disulfide bond" evidence="2">
    <location>
        <begin position="62"/>
        <end position="96"/>
    </location>
</feature>
<feature type="domain" description="VWFC" evidence="4">
    <location>
        <begin position="706"/>
        <end position="770"/>
    </location>
</feature>
<feature type="disulfide bond" evidence="2">
    <location>
        <begin position="24"/>
        <end position="58"/>
    </location>
</feature>
<keyword evidence="1 3" id="KW-0732">Signal</keyword>
<feature type="domain" description="ShKT" evidence="5">
    <location>
        <begin position="62"/>
        <end position="96"/>
    </location>
</feature>
<dbReference type="PANTHER" id="PTHR11348">
    <property type="entry name" value="CONNECTIVE TISSUE GROWTH FACTOR-RELATED"/>
    <property type="match status" value="1"/>
</dbReference>
<dbReference type="GO" id="GO:0005615">
    <property type="term" value="C:extracellular space"/>
    <property type="evidence" value="ECO:0007669"/>
    <property type="project" value="TreeGrafter"/>
</dbReference>
<feature type="domain" description="VWFC" evidence="4">
    <location>
        <begin position="632"/>
        <end position="695"/>
    </location>
</feature>
<protein>
    <recommendedName>
        <fullName evidence="8">Kielin/chordin-like protein</fullName>
    </recommendedName>
</protein>
<evidence type="ECO:0000259" key="5">
    <source>
        <dbReference type="PROSITE" id="PS51670"/>
    </source>
</evidence>
<sequence>MESLFYFVLGIAALTGTYGQGNPCTDVLPDCSEYTKSACQAPYESWGRKNCARFCGFCTPDCADELPDCAAYDQSACVAPYDTWARKNCAKTCKYCGDSTIAPPVTSTAAAPKTDCLYRGTTYKLGDVWQDGCQYNCTCGAGRAYRCSTICPTFINTTANCHYQAIDGECCRKLVCSDSPNTPVLSDTGCIYNRKKYLEGQSWSDGCSINCTCVNGRTGQYKCEDTCAPITPTDGCVVVKRNGSCCPQSVCNLPKASETQAAGCRFNGLVYSEGDEWNDGCKSTIKCKDASIGYYTSQPRCLDLLLPKLCHLDPAPAGKCCQVPNCPPNYPYNYPPGYILEKFSQLKIPIVLFSTDRKINSKRMIAFSSIAFVVAIIHTCYGTCRDQIPDCAEYTKTACQAPYDTWARTNCPLFCGFCSPTCSDSISDCSEYGKSACVAPYLTWAKTNCASFCGLCSSTANSVTTTEVPTTTTTEASLTVKGCVYKGQQHSVGETWLDGCDYRCTCASPGLTQCTQPCAQYSNLPSNCREETIPGECCKQITCAVNGTVSAPDISLDKGCLYKNKTYAKGQTWMDGCDYRCTCERNDIVQCITPCLTYLNLPSSCHYETVPGDCCKKVVCSVTGNEISGGINKCEYKNKTYSVGEVWQDGCVYNCTCLDGLTTHCASMCNEFQHLPSSCHYEVVSGECCRKLVCVNTTANSFIDRGGCTYKSQKYQSGETWQDGCAITCTCLDSRSGRYDCKSTCPNIQLADGCSLVKRAGNCCPESVCDLPNVNTTHILSSDFQGCVYKDGSIYQLRDTWYDGCQWKCSCERKAFYNCESRCMGFHLPSQCTLEAPPAGKCCKVPKCPPNYIINLPPGYVQE</sequence>
<dbReference type="GO" id="GO:0007155">
    <property type="term" value="P:cell adhesion"/>
    <property type="evidence" value="ECO:0007669"/>
    <property type="project" value="TreeGrafter"/>
</dbReference>
<feature type="chain" id="PRO_5036465214" description="Kielin/chordin-like protein" evidence="3">
    <location>
        <begin position="20"/>
        <end position="863"/>
    </location>
</feature>
<feature type="domain" description="VWFC" evidence="4">
    <location>
        <begin position="188"/>
        <end position="252"/>
    </location>
</feature>
<dbReference type="AlphaFoldDB" id="A0A8W8MW34"/>
<dbReference type="Proteomes" id="UP000005408">
    <property type="component" value="Unassembled WGS sequence"/>
</dbReference>
<feature type="domain" description="VWFC" evidence="4">
    <location>
        <begin position="114"/>
        <end position="177"/>
    </location>
</feature>
<dbReference type="GO" id="GO:0005178">
    <property type="term" value="F:integrin binding"/>
    <property type="evidence" value="ECO:0007669"/>
    <property type="project" value="TreeGrafter"/>
</dbReference>
<dbReference type="Pfam" id="PF01549">
    <property type="entry name" value="ShK"/>
    <property type="match status" value="4"/>
</dbReference>
<feature type="domain" description="ShKT" evidence="5">
    <location>
        <begin position="384"/>
        <end position="418"/>
    </location>
</feature>
<feature type="signal peptide" evidence="3">
    <location>
        <begin position="1"/>
        <end position="19"/>
    </location>
</feature>
<dbReference type="PROSITE" id="PS51670">
    <property type="entry name" value="SHKT"/>
    <property type="match status" value="3"/>
</dbReference>
<evidence type="ECO:0000256" key="2">
    <source>
        <dbReference type="PROSITE-ProRule" id="PRU01005"/>
    </source>
</evidence>
<evidence type="ECO:0000259" key="4">
    <source>
        <dbReference type="PROSITE" id="PS50184"/>
    </source>
</evidence>
<dbReference type="InterPro" id="IPR001007">
    <property type="entry name" value="VWF_dom"/>
</dbReference>
<keyword evidence="7" id="KW-1185">Reference proteome</keyword>
<keyword evidence="2" id="KW-1015">Disulfide bond</keyword>
<dbReference type="PROSITE" id="PS50184">
    <property type="entry name" value="VWFC_2"/>
    <property type="match status" value="6"/>
</dbReference>
<dbReference type="EnsemblMetazoa" id="G4179.4">
    <property type="protein sequence ID" value="G4179.4:cds"/>
    <property type="gene ID" value="G4179"/>
</dbReference>
<evidence type="ECO:0008006" key="8">
    <source>
        <dbReference type="Google" id="ProtNLM"/>
    </source>
</evidence>
<evidence type="ECO:0000256" key="3">
    <source>
        <dbReference type="SAM" id="SignalP"/>
    </source>
</evidence>
<dbReference type="SUPFAM" id="SSF57603">
    <property type="entry name" value="FnI-like domain"/>
    <property type="match status" value="5"/>
</dbReference>
<feature type="disulfide bond" evidence="2">
    <location>
        <begin position="384"/>
        <end position="418"/>
    </location>
</feature>
<evidence type="ECO:0000313" key="7">
    <source>
        <dbReference type="Proteomes" id="UP000005408"/>
    </source>
</evidence>
<dbReference type="InterPro" id="IPR050941">
    <property type="entry name" value="CCN"/>
</dbReference>
<dbReference type="InterPro" id="IPR003582">
    <property type="entry name" value="ShKT_dom"/>
</dbReference>
<reference evidence="6" key="1">
    <citation type="submission" date="2022-08" db="UniProtKB">
        <authorList>
            <consortium name="EnsemblMetazoa"/>
        </authorList>
    </citation>
    <scope>IDENTIFICATION</scope>
    <source>
        <strain evidence="6">05x7-T-G4-1.051#20</strain>
    </source>
</reference>
<dbReference type="SMART" id="SM00254">
    <property type="entry name" value="ShKT"/>
    <property type="match status" value="4"/>
</dbReference>
<organism evidence="6 7">
    <name type="scientific">Magallana gigas</name>
    <name type="common">Pacific oyster</name>
    <name type="synonym">Crassostrea gigas</name>
    <dbReference type="NCBI Taxonomy" id="29159"/>
    <lineage>
        <taxon>Eukaryota</taxon>
        <taxon>Metazoa</taxon>
        <taxon>Spiralia</taxon>
        <taxon>Lophotrochozoa</taxon>
        <taxon>Mollusca</taxon>
        <taxon>Bivalvia</taxon>
        <taxon>Autobranchia</taxon>
        <taxon>Pteriomorphia</taxon>
        <taxon>Ostreida</taxon>
        <taxon>Ostreoidea</taxon>
        <taxon>Ostreidae</taxon>
        <taxon>Magallana</taxon>
    </lineage>
</organism>
<dbReference type="GO" id="GO:0045597">
    <property type="term" value="P:positive regulation of cell differentiation"/>
    <property type="evidence" value="ECO:0007669"/>
    <property type="project" value="TreeGrafter"/>
</dbReference>
<feature type="domain" description="ShKT" evidence="5">
    <location>
        <begin position="24"/>
        <end position="58"/>
    </location>
</feature>
<feature type="domain" description="VWFC" evidence="4">
    <location>
        <begin position="481"/>
        <end position="544"/>
    </location>
</feature>